<feature type="compositionally biased region" description="Polar residues" evidence="1">
    <location>
        <begin position="58"/>
        <end position="67"/>
    </location>
</feature>
<gene>
    <name evidence="3" type="ORF">CHUDEA6_1000</name>
</gene>
<dbReference type="AlphaFoldDB" id="A0A0S4TGH5"/>
<dbReference type="EMBL" id="LN877952">
    <property type="protein sequence ID" value="CUV06526.1"/>
    <property type="molecule type" value="Genomic_DNA"/>
</dbReference>
<feature type="region of interest" description="Disordered" evidence="1">
    <location>
        <begin position="27"/>
        <end position="215"/>
    </location>
</feature>
<feature type="signal peptide" evidence="2">
    <location>
        <begin position="1"/>
        <end position="26"/>
    </location>
</feature>
<organism evidence="3">
    <name type="scientific">Cryptosporidium hominis</name>
    <dbReference type="NCBI Taxonomy" id="237895"/>
    <lineage>
        <taxon>Eukaryota</taxon>
        <taxon>Sar</taxon>
        <taxon>Alveolata</taxon>
        <taxon>Apicomplexa</taxon>
        <taxon>Conoidasida</taxon>
        <taxon>Coccidia</taxon>
        <taxon>Eucoccidiorida</taxon>
        <taxon>Eimeriorina</taxon>
        <taxon>Cryptosporidiidae</taxon>
        <taxon>Cryptosporidium</taxon>
    </lineage>
</organism>
<keyword evidence="2" id="KW-0732">Signal</keyword>
<feature type="compositionally biased region" description="Basic and acidic residues" evidence="1">
    <location>
        <begin position="40"/>
        <end position="55"/>
    </location>
</feature>
<feature type="chain" id="PRO_5006627706" evidence="2">
    <location>
        <begin position="27"/>
        <end position="312"/>
    </location>
</feature>
<sequence length="312" mass="35752">MNYCKLRWSVIVLILAIVISSNYCFGKDDTNNNKGNSIAKDTDNSVVSEKEDHIVTPDQDSNSANSENLDEGEKKEDGDKKEEGDNKEEGEKKEGDKNEDDEKKEGDKNEEGEKKEEVEKKEEGDNKEEGEKKEEGDKKEDGEKKEEDKKEDGEKKEEDKKEDGEKKDGIEKFGENSDIENGIIDNKEDSVEDQENTESQKEEEKKDNGDGEQQDSIHTSIMEGLYKLDYKLKFLRRMLRKDKKMIIQIHALGYLVNTIKEQIVRDVAALNAIVKLEAENASELNKLQSVHDNHVNNRLDFIKHENIVQVNN</sequence>
<protein>
    <submittedName>
        <fullName evidence="3">Uncharacterized protein</fullName>
    </submittedName>
</protein>
<evidence type="ECO:0000256" key="1">
    <source>
        <dbReference type="SAM" id="MobiDB-lite"/>
    </source>
</evidence>
<dbReference type="VEuPathDB" id="CryptoDB:ChTU502y2012_406g0235"/>
<reference evidence="3" key="1">
    <citation type="submission" date="2015-08" db="EMBL/GenBank/DDBJ databases">
        <authorList>
            <person name="Babu N.S."/>
            <person name="Beckwith C.J."/>
            <person name="Beseler K.G."/>
            <person name="Brison A."/>
            <person name="Carone J.V."/>
            <person name="Caskin T.P."/>
            <person name="Diamond M."/>
            <person name="Durham M.E."/>
            <person name="Foxe J.M."/>
            <person name="Go M."/>
            <person name="Henderson B.A."/>
            <person name="Jones I.B."/>
            <person name="McGettigan J.A."/>
            <person name="Micheletti S.J."/>
            <person name="Nasrallah M.E."/>
            <person name="Ortiz D."/>
            <person name="Piller C.R."/>
            <person name="Privatt S.R."/>
            <person name="Schneider S.L."/>
            <person name="Sharp S."/>
            <person name="Smith T.C."/>
            <person name="Stanton J.D."/>
            <person name="Ullery H.E."/>
            <person name="Wilson R.J."/>
            <person name="Serrano M.G."/>
            <person name="Buck G."/>
            <person name="Lee V."/>
            <person name="Wang Y."/>
            <person name="Carvalho R."/>
            <person name="Voegtly L."/>
            <person name="Shi R."/>
            <person name="Duckworth R."/>
            <person name="Johnson A."/>
            <person name="Loviza R."/>
            <person name="Walstead R."/>
            <person name="Shah Z."/>
            <person name="Kiflezghi M."/>
            <person name="Wade K."/>
            <person name="Ball S.L."/>
            <person name="Bradley K.W."/>
            <person name="Asai D.J."/>
            <person name="Bowman C.A."/>
            <person name="Russell D.A."/>
            <person name="Pope W.H."/>
            <person name="Jacobs-Sera D."/>
            <person name="Hendrix R.W."/>
            <person name="Hatfull G.F."/>
        </authorList>
    </citation>
    <scope>NUCLEOTIDE SEQUENCE [LARGE SCALE GENOMIC DNA]</scope>
</reference>
<evidence type="ECO:0000313" key="3">
    <source>
        <dbReference type="EMBL" id="CUV06526.1"/>
    </source>
</evidence>
<dbReference type="VEuPathDB" id="CryptoDB:GY17_00000099"/>
<dbReference type="VEuPathDB" id="CryptoDB:CHUDEA6_1000"/>
<accession>A0A0S4TGH5</accession>
<evidence type="ECO:0000256" key="2">
    <source>
        <dbReference type="SAM" id="SignalP"/>
    </source>
</evidence>
<dbReference type="Proteomes" id="UP000199752">
    <property type="component" value="Chromosome 6"/>
</dbReference>
<dbReference type="VEuPathDB" id="CryptoDB:Chro.60130"/>
<name>A0A0S4TGH5_CRYHO</name>
<feature type="compositionally biased region" description="Basic and acidic residues" evidence="1">
    <location>
        <begin position="71"/>
        <end position="175"/>
    </location>
</feature>
<feature type="compositionally biased region" description="Basic and acidic residues" evidence="1">
    <location>
        <begin position="198"/>
        <end position="209"/>
    </location>
</feature>
<proteinExistence type="predicted"/>